<organism evidence="2">
    <name type="scientific">Cladocopium goreaui</name>
    <dbReference type="NCBI Taxonomy" id="2562237"/>
    <lineage>
        <taxon>Eukaryota</taxon>
        <taxon>Sar</taxon>
        <taxon>Alveolata</taxon>
        <taxon>Dinophyceae</taxon>
        <taxon>Suessiales</taxon>
        <taxon>Symbiodiniaceae</taxon>
        <taxon>Cladocopium</taxon>
    </lineage>
</organism>
<keyword evidence="1" id="KW-0732">Signal</keyword>
<dbReference type="EMBL" id="CAMXCT010001946">
    <property type="protein sequence ID" value="CAI3994382.1"/>
    <property type="molecule type" value="Genomic_DNA"/>
</dbReference>
<feature type="chain" id="PRO_5043270606" evidence="1">
    <location>
        <begin position="21"/>
        <end position="167"/>
    </location>
</feature>
<dbReference type="EMBL" id="CAMXCT030001946">
    <property type="protein sequence ID" value="CAL4781694.1"/>
    <property type="molecule type" value="Genomic_DNA"/>
</dbReference>
<keyword evidence="4" id="KW-0808">Transferase</keyword>
<name>A0A9P1CL98_9DINO</name>
<sequence length="167" mass="18230">MQWTCIRLFIVVYSLQISRAAYLSNVAVELLAPPAGQETYLWIGFRTSNTTSSTSSYSKSEDFPYHSLLIQEESESSTQQILSFAANCSSLVELAGGWPGSIACHGGFFQFDGVLSAATWYELVILVNISSSAIRTSGSRLRLLVGRLAFVPVPAKSFQNQVRCSAT</sequence>
<dbReference type="Proteomes" id="UP001152797">
    <property type="component" value="Unassembled WGS sequence"/>
</dbReference>
<protein>
    <submittedName>
        <fullName evidence="4">Calcium-dependent protein kinase 2</fullName>
    </submittedName>
</protein>
<comment type="caution">
    <text evidence="2">The sequence shown here is derived from an EMBL/GenBank/DDBJ whole genome shotgun (WGS) entry which is preliminary data.</text>
</comment>
<reference evidence="3" key="2">
    <citation type="submission" date="2024-04" db="EMBL/GenBank/DDBJ databases">
        <authorList>
            <person name="Chen Y."/>
            <person name="Shah S."/>
            <person name="Dougan E. K."/>
            <person name="Thang M."/>
            <person name="Chan C."/>
        </authorList>
    </citation>
    <scope>NUCLEOTIDE SEQUENCE [LARGE SCALE GENOMIC DNA]</scope>
</reference>
<dbReference type="EMBL" id="CAMXCT020001946">
    <property type="protein sequence ID" value="CAL1147757.1"/>
    <property type="molecule type" value="Genomic_DNA"/>
</dbReference>
<keyword evidence="4" id="KW-0418">Kinase</keyword>
<evidence type="ECO:0000313" key="3">
    <source>
        <dbReference type="EMBL" id="CAL1147757.1"/>
    </source>
</evidence>
<accession>A0A9P1CL98</accession>
<reference evidence="2" key="1">
    <citation type="submission" date="2022-10" db="EMBL/GenBank/DDBJ databases">
        <authorList>
            <person name="Chen Y."/>
            <person name="Dougan E. K."/>
            <person name="Chan C."/>
            <person name="Rhodes N."/>
            <person name="Thang M."/>
        </authorList>
    </citation>
    <scope>NUCLEOTIDE SEQUENCE</scope>
</reference>
<evidence type="ECO:0000313" key="2">
    <source>
        <dbReference type="EMBL" id="CAI3994382.1"/>
    </source>
</evidence>
<dbReference type="AlphaFoldDB" id="A0A9P1CL98"/>
<evidence type="ECO:0000313" key="5">
    <source>
        <dbReference type="Proteomes" id="UP001152797"/>
    </source>
</evidence>
<proteinExistence type="predicted"/>
<gene>
    <name evidence="2" type="ORF">C1SCF055_LOCUS21030</name>
</gene>
<evidence type="ECO:0000313" key="4">
    <source>
        <dbReference type="EMBL" id="CAL4781694.1"/>
    </source>
</evidence>
<keyword evidence="5" id="KW-1185">Reference proteome</keyword>
<dbReference type="GO" id="GO:0016301">
    <property type="term" value="F:kinase activity"/>
    <property type="evidence" value="ECO:0007669"/>
    <property type="project" value="UniProtKB-KW"/>
</dbReference>
<feature type="signal peptide" evidence="1">
    <location>
        <begin position="1"/>
        <end position="20"/>
    </location>
</feature>
<evidence type="ECO:0000256" key="1">
    <source>
        <dbReference type="SAM" id="SignalP"/>
    </source>
</evidence>